<gene>
    <name evidence="18" type="primary">metG_2</name>
    <name evidence="18" type="ORF">BSF38_02346</name>
</gene>
<evidence type="ECO:0000256" key="10">
    <source>
        <dbReference type="ARBA" id="ARBA00022840"/>
    </source>
</evidence>
<dbReference type="PANTHER" id="PTHR11586">
    <property type="entry name" value="TRNA-AMINOACYLATION COFACTOR ARC1 FAMILY MEMBER"/>
    <property type="match status" value="1"/>
</dbReference>
<evidence type="ECO:0000256" key="9">
    <source>
        <dbReference type="ARBA" id="ARBA00022741"/>
    </source>
</evidence>
<accession>A0A1U7CPI9</accession>
<evidence type="ECO:0000313" key="19">
    <source>
        <dbReference type="Proteomes" id="UP000186309"/>
    </source>
</evidence>
<dbReference type="KEGG" id="pbor:BSF38_02346"/>
<comment type="subcellular location">
    <subcellularLocation>
        <location evidence="2">Cytoplasm</location>
    </subcellularLocation>
</comment>
<dbReference type="Pfam" id="PF01588">
    <property type="entry name" value="tRNA_bind"/>
    <property type="match status" value="1"/>
</dbReference>
<keyword evidence="11 16" id="KW-0694">RNA-binding</keyword>
<name>A0A1U7CPI9_9BACT</name>
<protein>
    <recommendedName>
        <fullName evidence="5">Methionine--tRNA ligase</fullName>
        <ecNumber evidence="4">6.1.1.10</ecNumber>
    </recommendedName>
    <alternativeName>
        <fullName evidence="14">Methionyl-tRNA synthetase</fullName>
    </alternativeName>
</protein>
<evidence type="ECO:0000259" key="17">
    <source>
        <dbReference type="PROSITE" id="PS50886"/>
    </source>
</evidence>
<dbReference type="Proteomes" id="UP000186309">
    <property type="component" value="Chromosome"/>
</dbReference>
<dbReference type="GO" id="GO:0005524">
    <property type="term" value="F:ATP binding"/>
    <property type="evidence" value="ECO:0007669"/>
    <property type="project" value="UniProtKB-KW"/>
</dbReference>
<dbReference type="PANTHER" id="PTHR11586:SF37">
    <property type="entry name" value="TRNA-BINDING DOMAIN-CONTAINING PROTEIN"/>
    <property type="match status" value="1"/>
</dbReference>
<dbReference type="RefSeq" id="WP_237170852.1">
    <property type="nucleotide sequence ID" value="NZ_CP019082.1"/>
</dbReference>
<dbReference type="GO" id="GO:0006431">
    <property type="term" value="P:methionyl-tRNA aminoacylation"/>
    <property type="evidence" value="ECO:0007669"/>
    <property type="project" value="InterPro"/>
</dbReference>
<dbReference type="InterPro" id="IPR004495">
    <property type="entry name" value="Met-tRNA-synth_bsu_C"/>
</dbReference>
<evidence type="ECO:0000256" key="4">
    <source>
        <dbReference type="ARBA" id="ARBA00012838"/>
    </source>
</evidence>
<dbReference type="GO" id="GO:0005737">
    <property type="term" value="C:cytoplasm"/>
    <property type="evidence" value="ECO:0007669"/>
    <property type="project" value="UniProtKB-SubCell"/>
</dbReference>
<dbReference type="PROSITE" id="PS50886">
    <property type="entry name" value="TRBD"/>
    <property type="match status" value="1"/>
</dbReference>
<dbReference type="GO" id="GO:0004825">
    <property type="term" value="F:methionine-tRNA ligase activity"/>
    <property type="evidence" value="ECO:0007669"/>
    <property type="project" value="UniProtKB-EC"/>
</dbReference>
<evidence type="ECO:0000256" key="3">
    <source>
        <dbReference type="ARBA" id="ARBA00011738"/>
    </source>
</evidence>
<organism evidence="18 19">
    <name type="scientific">Paludisphaera borealis</name>
    <dbReference type="NCBI Taxonomy" id="1387353"/>
    <lineage>
        <taxon>Bacteria</taxon>
        <taxon>Pseudomonadati</taxon>
        <taxon>Planctomycetota</taxon>
        <taxon>Planctomycetia</taxon>
        <taxon>Isosphaerales</taxon>
        <taxon>Isosphaeraceae</taxon>
        <taxon>Paludisphaera</taxon>
    </lineage>
</organism>
<keyword evidence="8 18" id="KW-0436">Ligase</keyword>
<proteinExistence type="predicted"/>
<dbReference type="Gene3D" id="2.40.50.140">
    <property type="entry name" value="Nucleic acid-binding proteins"/>
    <property type="match status" value="1"/>
</dbReference>
<evidence type="ECO:0000256" key="8">
    <source>
        <dbReference type="ARBA" id="ARBA00022598"/>
    </source>
</evidence>
<evidence type="ECO:0000256" key="7">
    <source>
        <dbReference type="ARBA" id="ARBA00022555"/>
    </source>
</evidence>
<evidence type="ECO:0000256" key="1">
    <source>
        <dbReference type="ARBA" id="ARBA00003314"/>
    </source>
</evidence>
<evidence type="ECO:0000256" key="6">
    <source>
        <dbReference type="ARBA" id="ARBA00022490"/>
    </source>
</evidence>
<evidence type="ECO:0000256" key="12">
    <source>
        <dbReference type="ARBA" id="ARBA00022917"/>
    </source>
</evidence>
<dbReference type="AlphaFoldDB" id="A0A1U7CPI9"/>
<keyword evidence="19" id="KW-1185">Reference proteome</keyword>
<evidence type="ECO:0000256" key="5">
    <source>
        <dbReference type="ARBA" id="ARBA00018753"/>
    </source>
</evidence>
<dbReference type="InterPro" id="IPR051270">
    <property type="entry name" value="Tyrosine-tRNA_ligase_regulator"/>
</dbReference>
<sequence>MMADPISYDDFAKLELRVAKVLEARPHPNADKLLLLQVDLGDEQKQIVAGVRQHYTPEQLVGKNIVIVNNLAPAMLRGETSNGMLLAATSGEKVILLTVDDPECVVGARIK</sequence>
<keyword evidence="10" id="KW-0067">ATP-binding</keyword>
<evidence type="ECO:0000256" key="13">
    <source>
        <dbReference type="ARBA" id="ARBA00023146"/>
    </source>
</evidence>
<keyword evidence="9" id="KW-0547">Nucleotide-binding</keyword>
<keyword evidence="13" id="KW-0030">Aminoacyl-tRNA synthetase</keyword>
<dbReference type="InterPro" id="IPR002547">
    <property type="entry name" value="tRNA-bd_dom"/>
</dbReference>
<reference evidence="19" key="1">
    <citation type="submission" date="2016-12" db="EMBL/GenBank/DDBJ databases">
        <title>Comparative genomics of four Isosphaeraceae planctomycetes: a common pool of plasmids and glycoside hydrolase genes.</title>
        <authorList>
            <person name="Ivanova A."/>
        </authorList>
    </citation>
    <scope>NUCLEOTIDE SEQUENCE [LARGE SCALE GENOMIC DNA]</scope>
    <source>
        <strain evidence="19">PX4</strain>
    </source>
</reference>
<dbReference type="SUPFAM" id="SSF50249">
    <property type="entry name" value="Nucleic acid-binding proteins"/>
    <property type="match status" value="1"/>
</dbReference>
<comment type="catalytic activity">
    <reaction evidence="15">
        <text>tRNA(Met) + L-methionine + ATP = L-methionyl-tRNA(Met) + AMP + diphosphate</text>
        <dbReference type="Rhea" id="RHEA:13481"/>
        <dbReference type="Rhea" id="RHEA-COMP:9667"/>
        <dbReference type="Rhea" id="RHEA-COMP:9698"/>
        <dbReference type="ChEBI" id="CHEBI:30616"/>
        <dbReference type="ChEBI" id="CHEBI:33019"/>
        <dbReference type="ChEBI" id="CHEBI:57844"/>
        <dbReference type="ChEBI" id="CHEBI:78442"/>
        <dbReference type="ChEBI" id="CHEBI:78530"/>
        <dbReference type="ChEBI" id="CHEBI:456215"/>
        <dbReference type="EC" id="6.1.1.10"/>
    </reaction>
</comment>
<dbReference type="GO" id="GO:0000049">
    <property type="term" value="F:tRNA binding"/>
    <property type="evidence" value="ECO:0007669"/>
    <property type="project" value="UniProtKB-UniRule"/>
</dbReference>
<dbReference type="STRING" id="1387353.BSF38_02346"/>
<evidence type="ECO:0000256" key="16">
    <source>
        <dbReference type="PROSITE-ProRule" id="PRU00209"/>
    </source>
</evidence>
<dbReference type="FunFam" id="2.40.50.140:FF:000042">
    <property type="entry name" value="Methionine--tRNA ligase"/>
    <property type="match status" value="1"/>
</dbReference>
<dbReference type="CDD" id="cd02800">
    <property type="entry name" value="tRNA_bind_EcMetRS_like"/>
    <property type="match status" value="1"/>
</dbReference>
<keyword evidence="7 16" id="KW-0820">tRNA-binding</keyword>
<keyword evidence="6" id="KW-0963">Cytoplasm</keyword>
<evidence type="ECO:0000256" key="11">
    <source>
        <dbReference type="ARBA" id="ARBA00022884"/>
    </source>
</evidence>
<dbReference type="EC" id="6.1.1.10" evidence="4"/>
<dbReference type="InterPro" id="IPR012340">
    <property type="entry name" value="NA-bd_OB-fold"/>
</dbReference>
<comment type="subunit">
    <text evidence="3">Homodimer.</text>
</comment>
<evidence type="ECO:0000256" key="15">
    <source>
        <dbReference type="ARBA" id="ARBA00047364"/>
    </source>
</evidence>
<evidence type="ECO:0000256" key="14">
    <source>
        <dbReference type="ARBA" id="ARBA00030904"/>
    </source>
</evidence>
<evidence type="ECO:0000256" key="2">
    <source>
        <dbReference type="ARBA" id="ARBA00004496"/>
    </source>
</evidence>
<dbReference type="EMBL" id="CP019082">
    <property type="protein sequence ID" value="APW60854.1"/>
    <property type="molecule type" value="Genomic_DNA"/>
</dbReference>
<comment type="function">
    <text evidence="1">Is required not only for elongation of protein synthesis but also for the initiation of all mRNA translation through initiator tRNA(fMet) aminoacylation.</text>
</comment>
<evidence type="ECO:0000313" key="18">
    <source>
        <dbReference type="EMBL" id="APW60854.1"/>
    </source>
</evidence>
<dbReference type="NCBIfam" id="TIGR00399">
    <property type="entry name" value="metG_C_term"/>
    <property type="match status" value="1"/>
</dbReference>
<keyword evidence="12" id="KW-0648">Protein biosynthesis</keyword>
<feature type="domain" description="TRNA-binding" evidence="17">
    <location>
        <begin position="10"/>
        <end position="111"/>
    </location>
</feature>